<dbReference type="PANTHER" id="PTHR43134:SF1">
    <property type="entry name" value="SIGNAL RECOGNITION PARTICLE RECEPTOR SUBUNIT ALPHA"/>
    <property type="match status" value="1"/>
</dbReference>
<evidence type="ECO:0000256" key="8">
    <source>
        <dbReference type="HAMAP-Rule" id="MF_00920"/>
    </source>
</evidence>
<dbReference type="SMART" id="SM00962">
    <property type="entry name" value="SRP54"/>
    <property type="match status" value="1"/>
</dbReference>
<organism evidence="11 12">
    <name type="scientific">Methanobacterium formicicum (strain DSM 3637 / PP1)</name>
    <dbReference type="NCBI Taxonomy" id="1204725"/>
    <lineage>
        <taxon>Archaea</taxon>
        <taxon>Methanobacteriati</taxon>
        <taxon>Methanobacteriota</taxon>
        <taxon>Methanomada group</taxon>
        <taxon>Methanobacteria</taxon>
        <taxon>Methanobacteriales</taxon>
        <taxon>Methanobacteriaceae</taxon>
        <taxon>Methanobacterium</taxon>
    </lineage>
</organism>
<evidence type="ECO:0000256" key="9">
    <source>
        <dbReference type="SAM" id="MobiDB-lite"/>
    </source>
</evidence>
<feature type="compositionally biased region" description="Polar residues" evidence="9">
    <location>
        <begin position="142"/>
        <end position="161"/>
    </location>
</feature>
<keyword evidence="12" id="KW-1185">Reference proteome</keyword>
<dbReference type="AlphaFoldDB" id="K2RAS6"/>
<evidence type="ECO:0000256" key="6">
    <source>
        <dbReference type="ARBA" id="ARBA00023136"/>
    </source>
</evidence>
<feature type="compositionally biased region" description="Basic and acidic residues" evidence="9">
    <location>
        <begin position="79"/>
        <end position="110"/>
    </location>
</feature>
<feature type="binding site" evidence="8">
    <location>
        <begin position="291"/>
        <end position="298"/>
    </location>
    <ligand>
        <name>GTP</name>
        <dbReference type="ChEBI" id="CHEBI:37565"/>
    </ligand>
</feature>
<keyword evidence="7 8" id="KW-0675">Receptor</keyword>
<evidence type="ECO:0000256" key="2">
    <source>
        <dbReference type="ARBA" id="ARBA00022490"/>
    </source>
</evidence>
<dbReference type="SUPFAM" id="SSF47364">
    <property type="entry name" value="Domain of the SRP/SRP receptor G-proteins"/>
    <property type="match status" value="1"/>
</dbReference>
<dbReference type="InterPro" id="IPR000897">
    <property type="entry name" value="SRP54_GTPase_dom"/>
</dbReference>
<evidence type="ECO:0000256" key="4">
    <source>
        <dbReference type="ARBA" id="ARBA00022801"/>
    </source>
</evidence>
<dbReference type="Gene3D" id="1.20.120.140">
    <property type="entry name" value="Signal recognition particle SRP54, nucleotide-binding domain"/>
    <property type="match status" value="1"/>
</dbReference>
<evidence type="ECO:0000313" key="12">
    <source>
        <dbReference type="Proteomes" id="UP000007360"/>
    </source>
</evidence>
<dbReference type="InterPro" id="IPR013822">
    <property type="entry name" value="Signal_recog_particl_SRP54_hlx"/>
</dbReference>
<dbReference type="GO" id="GO:0003924">
    <property type="term" value="F:GTPase activity"/>
    <property type="evidence" value="ECO:0007669"/>
    <property type="project" value="UniProtKB-UniRule"/>
</dbReference>
<accession>K2RAS6</accession>
<dbReference type="SMART" id="SM00382">
    <property type="entry name" value="AAA"/>
    <property type="match status" value="1"/>
</dbReference>
<dbReference type="InterPro" id="IPR036225">
    <property type="entry name" value="SRP/SRP_N"/>
</dbReference>
<dbReference type="Pfam" id="PF00448">
    <property type="entry name" value="SRP54"/>
    <property type="match status" value="1"/>
</dbReference>
<evidence type="ECO:0000256" key="5">
    <source>
        <dbReference type="ARBA" id="ARBA00023134"/>
    </source>
</evidence>
<dbReference type="Proteomes" id="UP000007360">
    <property type="component" value="Unassembled WGS sequence"/>
</dbReference>
<dbReference type="InterPro" id="IPR003593">
    <property type="entry name" value="AAA+_ATPase"/>
</dbReference>
<comment type="caution">
    <text evidence="11">The sequence shown here is derived from an EMBL/GenBank/DDBJ whole genome shotgun (WGS) entry which is preliminary data.</text>
</comment>
<evidence type="ECO:0000256" key="7">
    <source>
        <dbReference type="ARBA" id="ARBA00023170"/>
    </source>
</evidence>
<reference evidence="11 12" key="1">
    <citation type="journal article" date="2012" name="J. Bacteriol.">
        <title>Draft genome sequence of Methanobacterium formicicum DSM 3637, an archaebacterium isolated from the methane producer amoeba Pelomyxa palustris.</title>
        <authorList>
            <person name="Gutierrez G."/>
        </authorList>
    </citation>
    <scope>NUCLEOTIDE SEQUENCE [LARGE SCALE GENOMIC DNA]</scope>
    <source>
        <strain evidence="12">DSM 3637 / PP1</strain>
    </source>
</reference>
<feature type="compositionally biased region" description="Basic and acidic residues" evidence="9">
    <location>
        <begin position="167"/>
        <end position="183"/>
    </location>
</feature>
<evidence type="ECO:0000256" key="3">
    <source>
        <dbReference type="ARBA" id="ARBA00022741"/>
    </source>
</evidence>
<keyword evidence="3 8" id="KW-0547">Nucleotide-binding</keyword>
<dbReference type="SUPFAM" id="SSF52540">
    <property type="entry name" value="P-loop containing nucleoside triphosphate hydrolases"/>
    <property type="match status" value="1"/>
</dbReference>
<dbReference type="GO" id="GO:0005737">
    <property type="term" value="C:cytoplasm"/>
    <property type="evidence" value="ECO:0007669"/>
    <property type="project" value="UniProtKB-SubCell"/>
</dbReference>
<comment type="subcellular location">
    <subcellularLocation>
        <location evidence="8">Cell membrane</location>
        <topology evidence="8">Peripheral membrane protein</topology>
        <orientation evidence="8">Cytoplasmic side</orientation>
    </subcellularLocation>
    <subcellularLocation>
        <location evidence="8">Cytoplasm</location>
    </subcellularLocation>
</comment>
<dbReference type="OrthoDB" id="372188at2157"/>
<keyword evidence="5 8" id="KW-0342">GTP-binding</keyword>
<dbReference type="Gene3D" id="3.40.50.300">
    <property type="entry name" value="P-loop containing nucleotide triphosphate hydrolases"/>
    <property type="match status" value="1"/>
</dbReference>
<dbReference type="SMART" id="SM00963">
    <property type="entry name" value="SRP54_N"/>
    <property type="match status" value="1"/>
</dbReference>
<evidence type="ECO:0000259" key="10">
    <source>
        <dbReference type="PROSITE" id="PS00300"/>
    </source>
</evidence>
<comment type="similarity">
    <text evidence="8">Belongs to the GTP-binding SRP family. FtsY subfamily.</text>
</comment>
<keyword evidence="4 8" id="KW-0378">Hydrolase</keyword>
<feature type="binding site" evidence="8">
    <location>
        <begin position="373"/>
        <end position="377"/>
    </location>
    <ligand>
        <name>GTP</name>
        <dbReference type="ChEBI" id="CHEBI:37565"/>
    </ligand>
</feature>
<dbReference type="FunFam" id="3.40.50.300:FF:000053">
    <property type="entry name" value="Signal recognition particle receptor FtsY"/>
    <property type="match status" value="1"/>
</dbReference>
<comment type="subunit">
    <text evidence="8">Part of the signal recognition particle protein translocation system, which is composed of SRP and FtsY.</text>
</comment>
<proteinExistence type="inferred from homology"/>
<evidence type="ECO:0000313" key="11">
    <source>
        <dbReference type="EMBL" id="EKF85414.1"/>
    </source>
</evidence>
<feature type="compositionally biased region" description="Basic and acidic residues" evidence="9">
    <location>
        <begin position="117"/>
        <end position="136"/>
    </location>
</feature>
<dbReference type="GO" id="GO:0005886">
    <property type="term" value="C:plasma membrane"/>
    <property type="evidence" value="ECO:0007669"/>
    <property type="project" value="UniProtKB-SubCell"/>
</dbReference>
<gene>
    <name evidence="8" type="primary">ftsY</name>
    <name evidence="11" type="ORF">A994_08271</name>
</gene>
<keyword evidence="2 8" id="KW-0963">Cytoplasm</keyword>
<feature type="domain" description="SRP54-type proteins GTP-binding" evidence="10">
    <location>
        <begin position="452"/>
        <end position="465"/>
    </location>
</feature>
<dbReference type="InterPro" id="IPR042101">
    <property type="entry name" value="SRP54_N_sf"/>
</dbReference>
<name>K2RAS6_METFP</name>
<keyword evidence="1 8" id="KW-1003">Cell membrane</keyword>
<sequence length="480" mass="51862">MFESLKKKFSGTIGKISDQVSSEEEEAAKEKEEKAKAALTGVKLTEDKAIEKTETSSSETPGDTGAKKELKTKTISSGKDQKVKDKADKTSGKDESDEKSPKGEDGEKKSRFSFFRRKSDSKDEDSKKTSEDEISKDGINSKLKTADSSTATDVSGSTTDSVIGATDSEKSTDSEKDKGKSGKEEDEPSGLFTFATHKTISEKDVDDVLFELELALLEGDVAMEVAEQIVKSVKEDLVGRKIKRRSDVAKFTREALKKAISDILVVDGPNLEELVQNAKKTGEPLKIMFVGVNGTGKTTTISKIADHYVKEGYSPVIAASDTFRAGAIEQISHHAEKVGVKIIRHQKGADPAAVAYDAVEHAKAKKKELVLIDTAGRMQTNINLMDEMKKIQRVVKPDLAIFVGDALTGNDAVEQARKFDDAVGVDGIILTKADADAKGGAALSIGHVINKPILFLGVGQGYGDIMEFHPDWMVEQVLGD</sequence>
<dbReference type="HAMAP" id="MF_00920">
    <property type="entry name" value="FtsY"/>
    <property type="match status" value="1"/>
</dbReference>
<dbReference type="RefSeq" id="WP_004031005.1">
    <property type="nucleotide sequence ID" value="NZ_AMPO01000007.1"/>
</dbReference>
<dbReference type="PATRIC" id="fig|1204725.3.peg.1662"/>
<dbReference type="PANTHER" id="PTHR43134">
    <property type="entry name" value="SIGNAL RECOGNITION PARTICLE RECEPTOR SUBUNIT ALPHA"/>
    <property type="match status" value="1"/>
</dbReference>
<dbReference type="GO" id="GO:0005047">
    <property type="term" value="F:signal recognition particle binding"/>
    <property type="evidence" value="ECO:0007669"/>
    <property type="project" value="TreeGrafter"/>
</dbReference>
<dbReference type="Pfam" id="PF02881">
    <property type="entry name" value="SRP54_N"/>
    <property type="match status" value="1"/>
</dbReference>
<feature type="binding site" evidence="8">
    <location>
        <begin position="431"/>
        <end position="434"/>
    </location>
    <ligand>
        <name>GTP</name>
        <dbReference type="ChEBI" id="CHEBI:37565"/>
    </ligand>
</feature>
<dbReference type="GO" id="GO:0005525">
    <property type="term" value="F:GTP binding"/>
    <property type="evidence" value="ECO:0007669"/>
    <property type="project" value="UniProtKB-UniRule"/>
</dbReference>
<comment type="function">
    <text evidence="8">Involved in targeting and insertion of nascent membrane proteins into the cytoplasmic membrane. Acts as a receptor for the complex formed by the signal recognition particle (SRP) and the ribosome-nascent chain (RNC).</text>
</comment>
<dbReference type="InterPro" id="IPR004390">
    <property type="entry name" value="SR_rcpt_FtsY"/>
</dbReference>
<dbReference type="NCBIfam" id="TIGR00064">
    <property type="entry name" value="ftsY"/>
    <property type="match status" value="1"/>
</dbReference>
<protein>
    <recommendedName>
        <fullName evidence="8">Signal recognition particle receptor FtsY</fullName>
        <shortName evidence="8">SRP receptor</shortName>
        <ecNumber evidence="8">3.6.5.4</ecNumber>
    </recommendedName>
</protein>
<feature type="compositionally biased region" description="Basic and acidic residues" evidence="9">
    <location>
        <begin position="44"/>
        <end position="54"/>
    </location>
</feature>
<dbReference type="EC" id="3.6.5.4" evidence="8"/>
<dbReference type="InterPro" id="IPR027417">
    <property type="entry name" value="P-loop_NTPase"/>
</dbReference>
<feature type="region of interest" description="Disordered" evidence="9">
    <location>
        <begin position="1"/>
        <end position="190"/>
    </location>
</feature>
<dbReference type="EMBL" id="AMPO01000007">
    <property type="protein sequence ID" value="EKF85414.1"/>
    <property type="molecule type" value="Genomic_DNA"/>
</dbReference>
<keyword evidence="6 8" id="KW-0472">Membrane</keyword>
<comment type="catalytic activity">
    <reaction evidence="8">
        <text>GTP + H2O = GDP + phosphate + H(+)</text>
        <dbReference type="Rhea" id="RHEA:19669"/>
        <dbReference type="ChEBI" id="CHEBI:15377"/>
        <dbReference type="ChEBI" id="CHEBI:15378"/>
        <dbReference type="ChEBI" id="CHEBI:37565"/>
        <dbReference type="ChEBI" id="CHEBI:43474"/>
        <dbReference type="ChEBI" id="CHEBI:58189"/>
        <dbReference type="EC" id="3.6.5.4"/>
    </reaction>
</comment>
<dbReference type="GO" id="GO:0006614">
    <property type="term" value="P:SRP-dependent cotranslational protein targeting to membrane"/>
    <property type="evidence" value="ECO:0007669"/>
    <property type="project" value="InterPro"/>
</dbReference>
<evidence type="ECO:0000256" key="1">
    <source>
        <dbReference type="ARBA" id="ARBA00022475"/>
    </source>
</evidence>
<dbReference type="PROSITE" id="PS00300">
    <property type="entry name" value="SRP54"/>
    <property type="match status" value="1"/>
</dbReference>